<dbReference type="Proteomes" id="UP001281217">
    <property type="component" value="Unassembled WGS sequence"/>
</dbReference>
<protein>
    <submittedName>
        <fullName evidence="1">DUF2513 domain-containing protein</fullName>
    </submittedName>
</protein>
<name>A0ABU5BW86_9GAMM</name>
<dbReference type="InterPro" id="IPR019650">
    <property type="entry name" value="DUF2513"/>
</dbReference>
<gene>
    <name evidence="1" type="ORF">RED13_001459</name>
</gene>
<evidence type="ECO:0000313" key="2">
    <source>
        <dbReference type="Proteomes" id="UP001281217"/>
    </source>
</evidence>
<sequence>MKRDMELVIKILDILAEREDISVIQRMEVEGYDDRVVAYHLRRMYEAGLLDAEAVVSSTTESRLINVLPFGLSWAGHEFHDSMKSKTVASQVKERLGGAIADVPFSLIKELALSLGRAQLGL</sequence>
<proteinExistence type="predicted"/>
<dbReference type="EMBL" id="JAVRDO010000004">
    <property type="protein sequence ID" value="MDX9687038.1"/>
    <property type="molecule type" value="Genomic_DNA"/>
</dbReference>
<accession>A0ABU5BW86</accession>
<keyword evidence="2" id="KW-1185">Reference proteome</keyword>
<reference evidence="2" key="1">
    <citation type="submission" date="2023-07" db="EMBL/GenBank/DDBJ databases">
        <authorList>
            <person name="de Witt J."/>
        </authorList>
    </citation>
    <scope>NUCLEOTIDE SEQUENCE [LARGE SCALE GENOMIC DNA]</scope>
    <source>
        <strain evidence="2">FZJ</strain>
    </source>
</reference>
<evidence type="ECO:0000313" key="1">
    <source>
        <dbReference type="EMBL" id="MDX9687038.1"/>
    </source>
</evidence>
<dbReference type="Pfam" id="PF10711">
    <property type="entry name" value="DUF2513"/>
    <property type="match status" value="1"/>
</dbReference>
<organism evidence="1 2">
    <name type="scientific">Halopseudomonas formosensis</name>
    <dbReference type="NCBI Taxonomy" id="1002526"/>
    <lineage>
        <taxon>Bacteria</taxon>
        <taxon>Pseudomonadati</taxon>
        <taxon>Pseudomonadota</taxon>
        <taxon>Gammaproteobacteria</taxon>
        <taxon>Pseudomonadales</taxon>
        <taxon>Pseudomonadaceae</taxon>
        <taxon>Halopseudomonas</taxon>
    </lineage>
</organism>
<dbReference type="RefSeq" id="WP_320330962.1">
    <property type="nucleotide sequence ID" value="NZ_JAVRDO010000004.1"/>
</dbReference>
<comment type="caution">
    <text evidence="1">The sequence shown here is derived from an EMBL/GenBank/DDBJ whole genome shotgun (WGS) entry which is preliminary data.</text>
</comment>